<keyword evidence="2" id="KW-0472">Membrane</keyword>
<feature type="region of interest" description="Disordered" evidence="1">
    <location>
        <begin position="100"/>
        <end position="154"/>
    </location>
</feature>
<proteinExistence type="predicted"/>
<feature type="compositionally biased region" description="Basic and acidic residues" evidence="1">
    <location>
        <begin position="359"/>
        <end position="380"/>
    </location>
</feature>
<feature type="compositionally biased region" description="Basic and acidic residues" evidence="1">
    <location>
        <begin position="388"/>
        <end position="422"/>
    </location>
</feature>
<keyword evidence="2" id="KW-0812">Transmembrane</keyword>
<accession>A0ABR4MED2</accession>
<dbReference type="RefSeq" id="XP_070857808.1">
    <property type="nucleotide sequence ID" value="XM_071003828.1"/>
</dbReference>
<dbReference type="Proteomes" id="UP001610728">
    <property type="component" value="Unassembled WGS sequence"/>
</dbReference>
<feature type="compositionally biased region" description="Polar residues" evidence="1">
    <location>
        <begin position="423"/>
        <end position="444"/>
    </location>
</feature>
<evidence type="ECO:0000313" key="4">
    <source>
        <dbReference type="Proteomes" id="UP001610728"/>
    </source>
</evidence>
<organism evidence="3 4">
    <name type="scientific">Ceratocystis lukuohia</name>
    <dbReference type="NCBI Taxonomy" id="2019550"/>
    <lineage>
        <taxon>Eukaryota</taxon>
        <taxon>Fungi</taxon>
        <taxon>Dikarya</taxon>
        <taxon>Ascomycota</taxon>
        <taxon>Pezizomycotina</taxon>
        <taxon>Sordariomycetes</taxon>
        <taxon>Hypocreomycetidae</taxon>
        <taxon>Microascales</taxon>
        <taxon>Ceratocystidaceae</taxon>
        <taxon>Ceratocystis</taxon>
    </lineage>
</organism>
<dbReference type="EMBL" id="JABSNW010000006">
    <property type="protein sequence ID" value="KAL2886628.1"/>
    <property type="molecule type" value="Genomic_DNA"/>
</dbReference>
<feature type="compositionally biased region" description="Gly residues" evidence="1">
    <location>
        <begin position="450"/>
        <end position="460"/>
    </location>
</feature>
<keyword evidence="4" id="KW-1185">Reference proteome</keyword>
<sequence length="533" mass="58049">MAPASPLWDELFPLPFRNRNSGHIAPRNGCDLGGWNCMDEGGQAGIIIVSISVFIILSVVVYVLWIRNTKKEKPVNDCSAPSGGITAFLARFAGGIEKQEAESTPITPGASAKSNSPEAKIDKTDTPDQKSEKKQKASEDRAPKKEGPPVTKSTLRDDASYVCLDESWQVNDGPKNAKGHSNLRVKSSGIYRDIPNRHHRTWEYINDNFRNHHHHARAAASPCSNEDEDAYYADDSQDIKFCHSCDIPLKAFKLFGGRYLCEKCHNTFSSGAVPTLKKRQHKSPIHRQSRKTQPADKDASAAKKGGGERDNNATEGEKDDGKKGTDNPAPPEPVKNPDEKNPGKKKDNKEEENGNDEADGSKQKEEKQTKTKDSEKDSEHKGKHKEKDKKGKEKEKAEGGKSDAGKDSTGHTKTPSKKDEGPSKSNDTDSSTDAPKNIRTSHLSQLMKGQGAGSGSGFFSGGYPHCNGSGPFFSSGDAELYAPPTIRDQSDSAAKQRSPIQPKITPNVAILHARGATALAPRVPQAKRARRQT</sequence>
<feature type="compositionally biased region" description="Basic residues" evidence="1">
    <location>
        <begin position="276"/>
        <end position="290"/>
    </location>
</feature>
<evidence type="ECO:0000256" key="1">
    <source>
        <dbReference type="SAM" id="MobiDB-lite"/>
    </source>
</evidence>
<evidence type="ECO:0000313" key="3">
    <source>
        <dbReference type="EMBL" id="KAL2886628.1"/>
    </source>
</evidence>
<feature type="region of interest" description="Disordered" evidence="1">
    <location>
        <begin position="275"/>
        <end position="505"/>
    </location>
</feature>
<feature type="compositionally biased region" description="Polar residues" evidence="1">
    <location>
        <begin position="102"/>
        <end position="117"/>
    </location>
</feature>
<gene>
    <name evidence="3" type="ORF">HOO65_060458</name>
</gene>
<feature type="compositionally biased region" description="Basic and acidic residues" evidence="1">
    <location>
        <begin position="119"/>
        <end position="147"/>
    </location>
</feature>
<comment type="caution">
    <text evidence="3">The sequence shown here is derived from an EMBL/GenBank/DDBJ whole genome shotgun (WGS) entry which is preliminary data.</text>
</comment>
<name>A0ABR4MED2_9PEZI</name>
<feature type="compositionally biased region" description="Basic and acidic residues" evidence="1">
    <location>
        <begin position="335"/>
        <end position="352"/>
    </location>
</feature>
<feature type="transmembrane region" description="Helical" evidence="2">
    <location>
        <begin position="44"/>
        <end position="65"/>
    </location>
</feature>
<protein>
    <submittedName>
        <fullName evidence="3">mRNA-capping enzyme subunit alpha</fullName>
    </submittedName>
</protein>
<reference evidence="3 4" key="1">
    <citation type="submission" date="2020-05" db="EMBL/GenBank/DDBJ databases">
        <title>Ceratocystis lukuohia genome.</title>
        <authorList>
            <person name="Harrington T.C."/>
            <person name="Kim K."/>
            <person name="Mayers C.G."/>
        </authorList>
    </citation>
    <scope>NUCLEOTIDE SEQUENCE [LARGE SCALE GENOMIC DNA]</scope>
    <source>
        <strain evidence="3 4">C4212</strain>
    </source>
</reference>
<evidence type="ECO:0000256" key="2">
    <source>
        <dbReference type="SAM" id="Phobius"/>
    </source>
</evidence>
<keyword evidence="2" id="KW-1133">Transmembrane helix</keyword>
<dbReference type="GeneID" id="98119854"/>
<feature type="compositionally biased region" description="Basic and acidic residues" evidence="1">
    <location>
        <begin position="293"/>
        <end position="325"/>
    </location>
</feature>